<dbReference type="AlphaFoldDB" id="A0A8D9RXQ9"/>
<evidence type="ECO:0000256" key="1">
    <source>
        <dbReference type="SAM" id="MobiDB-lite"/>
    </source>
</evidence>
<feature type="compositionally biased region" description="Basic and acidic residues" evidence="1">
    <location>
        <begin position="187"/>
        <end position="197"/>
    </location>
</feature>
<name>A0A8D9RXQ9_LIMRT</name>
<organism evidence="3 4">
    <name type="scientific">Limosilactobacillus reuteri CF48-3A</name>
    <dbReference type="NCBI Taxonomy" id="525341"/>
    <lineage>
        <taxon>Bacteria</taxon>
        <taxon>Bacillati</taxon>
        <taxon>Bacillota</taxon>
        <taxon>Bacilli</taxon>
        <taxon>Lactobacillales</taxon>
        <taxon>Lactobacillaceae</taxon>
        <taxon>Limosilactobacillus</taxon>
    </lineage>
</organism>
<feature type="compositionally biased region" description="Polar residues" evidence="1">
    <location>
        <begin position="210"/>
        <end position="225"/>
    </location>
</feature>
<evidence type="ECO:0000313" key="3">
    <source>
        <dbReference type="EMBL" id="EEI64861.1"/>
    </source>
</evidence>
<feature type="transmembrane region" description="Helical" evidence="2">
    <location>
        <begin position="46"/>
        <end position="66"/>
    </location>
</feature>
<comment type="caution">
    <text evidence="3">The sequence shown here is derived from an EMBL/GenBank/DDBJ whole genome shotgun (WGS) entry which is preliminary data.</text>
</comment>
<feature type="region of interest" description="Disordered" evidence="1">
    <location>
        <begin position="187"/>
        <end position="225"/>
    </location>
</feature>
<sequence>MSKKYYGKAFLFCNKEKSKSKLFSSKIDNIERLIKVQEMTMKLDKILNIILISLGITVVGLVKFVGISANQDHATKHNNYAESSKVSNKSRSSKDTTKSDEVTGNKLTTSSNTSYQFSEQKDKSNAGKVIKLNSVEEAEATIKQHEATCPYGHEPFYPGLVYTGTYTCKCGLKIIWWDKAMKESVDRDMAKYSHDPEDYSYGTSDPWDESGTSEPQDGTAVSSVD</sequence>
<accession>A0A8D9RXQ9</accession>
<keyword evidence="2" id="KW-0812">Transmembrane</keyword>
<reference evidence="3 4" key="1">
    <citation type="submission" date="2009-01" db="EMBL/GenBank/DDBJ databases">
        <authorList>
            <person name="Qin X."/>
            <person name="Bachman B."/>
            <person name="Battles P."/>
            <person name="Bell A."/>
            <person name="Bess C."/>
            <person name="Bickham C."/>
            <person name="Chaboub L."/>
            <person name="Chen D."/>
            <person name="Coyle M."/>
            <person name="Deiros D.R."/>
            <person name="Dinh H."/>
            <person name="Forbes L."/>
            <person name="Fowler G."/>
            <person name="Francisco L."/>
            <person name="Fu Q."/>
            <person name="Gubbala S."/>
            <person name="Hale W."/>
            <person name="Han Y."/>
            <person name="Hemphill L."/>
            <person name="Highlander S.K."/>
            <person name="Hirani K."/>
            <person name="Hogues M."/>
            <person name="Jackson L."/>
            <person name="Jakkamsetti A."/>
            <person name="Javaid M."/>
            <person name="Jiang H."/>
            <person name="Korchina V."/>
            <person name="Kovar C."/>
            <person name="Lara F."/>
            <person name="Lee S."/>
            <person name="Mata R."/>
            <person name="Mathew T."/>
            <person name="Moen C."/>
            <person name="Morales K."/>
            <person name="Munidasa M."/>
            <person name="Nazareth L."/>
            <person name="Ngo R."/>
            <person name="Nguyen L."/>
            <person name="Okwuonu G."/>
            <person name="Ongeri F."/>
            <person name="Patil S."/>
            <person name="Petrosino J."/>
            <person name="Pham C."/>
            <person name="Pham P."/>
            <person name="Pu L.-L."/>
            <person name="Puazo M."/>
            <person name="Raj R."/>
            <person name="Reid J."/>
            <person name="Rouhana J."/>
            <person name="Saada N."/>
            <person name="Shang Y."/>
            <person name="Simmons D."/>
            <person name="Thornton R."/>
            <person name="Warren J."/>
            <person name="Weissenberger G."/>
            <person name="Zhang J."/>
            <person name="Zhang L."/>
            <person name="Zhou C."/>
            <person name="Zhu D."/>
            <person name="Muzny D."/>
            <person name="Worley K."/>
            <person name="Gibbs R."/>
        </authorList>
    </citation>
    <scope>NUCLEOTIDE SEQUENCE [LARGE SCALE GENOMIC DNA]</scope>
    <source>
        <strain evidence="3 4">CF48-3A</strain>
    </source>
</reference>
<evidence type="ECO:0000256" key="2">
    <source>
        <dbReference type="SAM" id="Phobius"/>
    </source>
</evidence>
<dbReference type="EMBL" id="ACHG01000196">
    <property type="protein sequence ID" value="EEI64861.1"/>
    <property type="molecule type" value="Genomic_DNA"/>
</dbReference>
<proteinExistence type="predicted"/>
<feature type="region of interest" description="Disordered" evidence="1">
    <location>
        <begin position="78"/>
        <end position="120"/>
    </location>
</feature>
<evidence type="ECO:0000313" key="4">
    <source>
        <dbReference type="Proteomes" id="UP000003419"/>
    </source>
</evidence>
<keyword evidence="2" id="KW-0472">Membrane</keyword>
<feature type="compositionally biased region" description="Basic and acidic residues" evidence="1">
    <location>
        <begin position="92"/>
        <end position="103"/>
    </location>
</feature>
<protein>
    <submittedName>
        <fullName evidence="3">Uncharacterized protein</fullName>
    </submittedName>
</protein>
<gene>
    <name evidence="3" type="ORF">HMPREF0534_1811</name>
</gene>
<feature type="compositionally biased region" description="Polar residues" evidence="1">
    <location>
        <begin position="105"/>
        <end position="118"/>
    </location>
</feature>
<keyword evidence="2" id="KW-1133">Transmembrane helix</keyword>
<dbReference type="Proteomes" id="UP000003419">
    <property type="component" value="Unassembled WGS sequence"/>
</dbReference>